<evidence type="ECO:0000256" key="2">
    <source>
        <dbReference type="ARBA" id="ARBA00022448"/>
    </source>
</evidence>
<evidence type="ECO:0000256" key="1">
    <source>
        <dbReference type="ARBA" id="ARBA00004651"/>
    </source>
</evidence>
<evidence type="ECO:0000313" key="9">
    <source>
        <dbReference type="EMBL" id="MTH61806.1"/>
    </source>
</evidence>
<dbReference type="OrthoDB" id="7875814at2"/>
<comment type="subcellular location">
    <subcellularLocation>
        <location evidence="7">Cell inner membrane</location>
        <topology evidence="7">Multi-pass membrane protein</topology>
    </subcellularLocation>
    <subcellularLocation>
        <location evidence="1">Cell membrane</location>
        <topology evidence="1">Multi-pass membrane protein</topology>
    </subcellularLocation>
</comment>
<evidence type="ECO:0000256" key="4">
    <source>
        <dbReference type="ARBA" id="ARBA00022692"/>
    </source>
</evidence>
<keyword evidence="3" id="KW-1003">Cell membrane</keyword>
<dbReference type="Pfam" id="PF04290">
    <property type="entry name" value="DctQ"/>
    <property type="match status" value="1"/>
</dbReference>
<dbReference type="GO" id="GO:0005886">
    <property type="term" value="C:plasma membrane"/>
    <property type="evidence" value="ECO:0007669"/>
    <property type="project" value="UniProtKB-SubCell"/>
</dbReference>
<evidence type="ECO:0000256" key="5">
    <source>
        <dbReference type="ARBA" id="ARBA00022989"/>
    </source>
</evidence>
<dbReference type="RefSeq" id="WP_155041759.1">
    <property type="nucleotide sequence ID" value="NZ_JBHGCD010000023.1"/>
</dbReference>
<keyword evidence="5 7" id="KW-1133">Transmembrane helix</keyword>
<feature type="domain" description="Tripartite ATP-independent periplasmic transporters DctQ component" evidence="8">
    <location>
        <begin position="11"/>
        <end position="147"/>
    </location>
</feature>
<keyword evidence="6 7" id="KW-0472">Membrane</keyword>
<sequence>MAVLALSLILMLILGDVLMRELVAPLADAFGIQGVPSGVYAAQQRSLYLLVVVAFLGIGLSVATAGQIVPTVAFGWVPKRLEPLIERLSHLVSAAIMFAVCWYGWLFVRDSMEYPTLLSGLNWPAWVVQSVIPLGFLSAGLRYLAFAIWPATAPARPEVQE</sequence>
<name>A0A844HPM4_9RHOB</name>
<gene>
    <name evidence="9" type="ORF">GL300_21625</name>
</gene>
<dbReference type="InterPro" id="IPR055348">
    <property type="entry name" value="DctQ"/>
</dbReference>
<feature type="transmembrane region" description="Helical" evidence="7">
    <location>
        <begin position="47"/>
        <end position="76"/>
    </location>
</feature>
<keyword evidence="4 7" id="KW-0812">Transmembrane</keyword>
<dbReference type="GO" id="GO:0022857">
    <property type="term" value="F:transmembrane transporter activity"/>
    <property type="evidence" value="ECO:0007669"/>
    <property type="project" value="UniProtKB-UniRule"/>
</dbReference>
<evidence type="ECO:0000256" key="6">
    <source>
        <dbReference type="ARBA" id="ARBA00023136"/>
    </source>
</evidence>
<evidence type="ECO:0000313" key="10">
    <source>
        <dbReference type="Proteomes" id="UP000449846"/>
    </source>
</evidence>
<keyword evidence="7" id="KW-0997">Cell inner membrane</keyword>
<dbReference type="EMBL" id="WMIG01000020">
    <property type="protein sequence ID" value="MTH61806.1"/>
    <property type="molecule type" value="Genomic_DNA"/>
</dbReference>
<evidence type="ECO:0000256" key="7">
    <source>
        <dbReference type="RuleBase" id="RU369079"/>
    </source>
</evidence>
<comment type="function">
    <text evidence="7">Part of the tripartite ATP-independent periplasmic (TRAP) transport system.</text>
</comment>
<evidence type="ECO:0000256" key="3">
    <source>
        <dbReference type="ARBA" id="ARBA00022475"/>
    </source>
</evidence>
<feature type="transmembrane region" description="Helical" evidence="7">
    <location>
        <begin position="126"/>
        <end position="149"/>
    </location>
</feature>
<reference evidence="9 10" key="1">
    <citation type="submission" date="2019-11" db="EMBL/GenBank/DDBJ databases">
        <authorList>
            <person name="Dong K."/>
        </authorList>
    </citation>
    <scope>NUCLEOTIDE SEQUENCE [LARGE SCALE GENOMIC DNA]</scope>
    <source>
        <strain evidence="9 10">NBRC 112902</strain>
    </source>
</reference>
<organism evidence="9 10">
    <name type="scientific">Paracoccus litorisediminis</name>
    <dbReference type="NCBI Taxonomy" id="2006130"/>
    <lineage>
        <taxon>Bacteria</taxon>
        <taxon>Pseudomonadati</taxon>
        <taxon>Pseudomonadota</taxon>
        <taxon>Alphaproteobacteria</taxon>
        <taxon>Rhodobacterales</taxon>
        <taxon>Paracoccaceae</taxon>
        <taxon>Paracoccus</taxon>
    </lineage>
</organism>
<dbReference type="Proteomes" id="UP000449846">
    <property type="component" value="Unassembled WGS sequence"/>
</dbReference>
<comment type="similarity">
    <text evidence="7">Belongs to the TRAP transporter small permease family.</text>
</comment>
<keyword evidence="2 7" id="KW-0813">Transport</keyword>
<evidence type="ECO:0000259" key="8">
    <source>
        <dbReference type="Pfam" id="PF04290"/>
    </source>
</evidence>
<feature type="transmembrane region" description="Helical" evidence="7">
    <location>
        <begin position="88"/>
        <end position="106"/>
    </location>
</feature>
<proteinExistence type="inferred from homology"/>
<comment type="caution">
    <text evidence="7">Lacks conserved residue(s) required for the propagation of feature annotation.</text>
</comment>
<comment type="caution">
    <text evidence="9">The sequence shown here is derived from an EMBL/GenBank/DDBJ whole genome shotgun (WGS) entry which is preliminary data.</text>
</comment>
<dbReference type="AlphaFoldDB" id="A0A844HPM4"/>
<keyword evidence="10" id="KW-1185">Reference proteome</keyword>
<comment type="subunit">
    <text evidence="7">The complex comprises the extracytoplasmic solute receptor protein and the two transmembrane proteins.</text>
</comment>
<protein>
    <recommendedName>
        <fullName evidence="7">TRAP transporter small permease protein</fullName>
    </recommendedName>
</protein>
<accession>A0A844HPM4</accession>